<comment type="caution">
    <text evidence="1">The sequence shown here is derived from an EMBL/GenBank/DDBJ whole genome shotgun (WGS) entry which is preliminary data.</text>
</comment>
<evidence type="ECO:0000313" key="2">
    <source>
        <dbReference type="Proteomes" id="UP000053558"/>
    </source>
</evidence>
<dbReference type="KEGG" id="cput:CONPUDRAFT_79328"/>
<dbReference type="Proteomes" id="UP000053558">
    <property type="component" value="Unassembled WGS sequence"/>
</dbReference>
<evidence type="ECO:0000313" key="1">
    <source>
        <dbReference type="EMBL" id="EIW87171.1"/>
    </source>
</evidence>
<gene>
    <name evidence="1" type="ORF">CONPUDRAFT_79328</name>
</gene>
<organism evidence="1 2">
    <name type="scientific">Coniophora puteana (strain RWD-64-598)</name>
    <name type="common">Brown rot fungus</name>
    <dbReference type="NCBI Taxonomy" id="741705"/>
    <lineage>
        <taxon>Eukaryota</taxon>
        <taxon>Fungi</taxon>
        <taxon>Dikarya</taxon>
        <taxon>Basidiomycota</taxon>
        <taxon>Agaricomycotina</taxon>
        <taxon>Agaricomycetes</taxon>
        <taxon>Agaricomycetidae</taxon>
        <taxon>Boletales</taxon>
        <taxon>Coniophorineae</taxon>
        <taxon>Coniophoraceae</taxon>
        <taxon>Coniophora</taxon>
    </lineage>
</organism>
<dbReference type="AlphaFoldDB" id="A0A5M3N8I6"/>
<dbReference type="RefSeq" id="XP_007762848.1">
    <property type="nucleotide sequence ID" value="XM_007764658.1"/>
</dbReference>
<name>A0A5M3N8I6_CONPW</name>
<dbReference type="GeneID" id="19209904"/>
<reference evidence="2" key="1">
    <citation type="journal article" date="2012" name="Science">
        <title>The Paleozoic origin of enzymatic lignin decomposition reconstructed from 31 fungal genomes.</title>
        <authorList>
            <person name="Floudas D."/>
            <person name="Binder M."/>
            <person name="Riley R."/>
            <person name="Barry K."/>
            <person name="Blanchette R.A."/>
            <person name="Henrissat B."/>
            <person name="Martinez A.T."/>
            <person name="Otillar R."/>
            <person name="Spatafora J.W."/>
            <person name="Yadav J.S."/>
            <person name="Aerts A."/>
            <person name="Benoit I."/>
            <person name="Boyd A."/>
            <person name="Carlson A."/>
            <person name="Copeland A."/>
            <person name="Coutinho P.M."/>
            <person name="de Vries R.P."/>
            <person name="Ferreira P."/>
            <person name="Findley K."/>
            <person name="Foster B."/>
            <person name="Gaskell J."/>
            <person name="Glotzer D."/>
            <person name="Gorecki P."/>
            <person name="Heitman J."/>
            <person name="Hesse C."/>
            <person name="Hori C."/>
            <person name="Igarashi K."/>
            <person name="Jurgens J.A."/>
            <person name="Kallen N."/>
            <person name="Kersten P."/>
            <person name="Kohler A."/>
            <person name="Kuees U."/>
            <person name="Kumar T.K.A."/>
            <person name="Kuo A."/>
            <person name="LaButti K."/>
            <person name="Larrondo L.F."/>
            <person name="Lindquist E."/>
            <person name="Ling A."/>
            <person name="Lombard V."/>
            <person name="Lucas S."/>
            <person name="Lundell T."/>
            <person name="Martin R."/>
            <person name="McLaughlin D.J."/>
            <person name="Morgenstern I."/>
            <person name="Morin E."/>
            <person name="Murat C."/>
            <person name="Nagy L.G."/>
            <person name="Nolan M."/>
            <person name="Ohm R.A."/>
            <person name="Patyshakuliyeva A."/>
            <person name="Rokas A."/>
            <person name="Ruiz-Duenas F.J."/>
            <person name="Sabat G."/>
            <person name="Salamov A."/>
            <person name="Samejima M."/>
            <person name="Schmutz J."/>
            <person name="Slot J.C."/>
            <person name="St John F."/>
            <person name="Stenlid J."/>
            <person name="Sun H."/>
            <person name="Sun S."/>
            <person name="Syed K."/>
            <person name="Tsang A."/>
            <person name="Wiebenga A."/>
            <person name="Young D."/>
            <person name="Pisabarro A."/>
            <person name="Eastwood D.C."/>
            <person name="Martin F."/>
            <person name="Cullen D."/>
            <person name="Grigoriev I.V."/>
            <person name="Hibbett D.S."/>
        </authorList>
    </citation>
    <scope>NUCLEOTIDE SEQUENCE [LARGE SCALE GENOMIC DNA]</scope>
    <source>
        <strain evidence="2">RWD-64-598 SS2</strain>
    </source>
</reference>
<protein>
    <submittedName>
        <fullName evidence="1">Uncharacterized protein</fullName>
    </submittedName>
</protein>
<accession>A0A5M3N8I6</accession>
<proteinExistence type="predicted"/>
<keyword evidence="2" id="KW-1185">Reference proteome</keyword>
<sequence length="75" mass="8046">MVLPWYPHAKDVETPTSVSHLAKQTDDIGGIDQHVCDTTSGDACSRRPKDIRKISAGWTSVLMGIPAEIRAVSGA</sequence>
<dbReference type="EMBL" id="JH711573">
    <property type="protein sequence ID" value="EIW87171.1"/>
    <property type="molecule type" value="Genomic_DNA"/>
</dbReference>